<dbReference type="EMBL" id="GBXM01030969">
    <property type="protein sequence ID" value="JAH77608.1"/>
    <property type="molecule type" value="Transcribed_RNA"/>
</dbReference>
<organism evidence="1">
    <name type="scientific">Anguilla anguilla</name>
    <name type="common">European freshwater eel</name>
    <name type="synonym">Muraena anguilla</name>
    <dbReference type="NCBI Taxonomy" id="7936"/>
    <lineage>
        <taxon>Eukaryota</taxon>
        <taxon>Metazoa</taxon>
        <taxon>Chordata</taxon>
        <taxon>Craniata</taxon>
        <taxon>Vertebrata</taxon>
        <taxon>Euteleostomi</taxon>
        <taxon>Actinopterygii</taxon>
        <taxon>Neopterygii</taxon>
        <taxon>Teleostei</taxon>
        <taxon>Anguilliformes</taxon>
        <taxon>Anguillidae</taxon>
        <taxon>Anguilla</taxon>
    </lineage>
</organism>
<sequence>MEGFPKPRAQSLDEVACIADTAPTSVNWGNGSHFGKLMFITIL</sequence>
<proteinExistence type="predicted"/>
<reference evidence="1" key="1">
    <citation type="submission" date="2014-11" db="EMBL/GenBank/DDBJ databases">
        <authorList>
            <person name="Amaro Gonzalez C."/>
        </authorList>
    </citation>
    <scope>NUCLEOTIDE SEQUENCE</scope>
</reference>
<accession>A0A0E9VK39</accession>
<protein>
    <submittedName>
        <fullName evidence="1">Uncharacterized protein</fullName>
    </submittedName>
</protein>
<name>A0A0E9VK39_ANGAN</name>
<dbReference type="AlphaFoldDB" id="A0A0E9VK39"/>
<reference evidence="1" key="2">
    <citation type="journal article" date="2015" name="Fish Shellfish Immunol.">
        <title>Early steps in the European eel (Anguilla anguilla)-Vibrio vulnificus interaction in the gills: Role of the RtxA13 toxin.</title>
        <authorList>
            <person name="Callol A."/>
            <person name="Pajuelo D."/>
            <person name="Ebbesson L."/>
            <person name="Teles M."/>
            <person name="MacKenzie S."/>
            <person name="Amaro C."/>
        </authorList>
    </citation>
    <scope>NUCLEOTIDE SEQUENCE</scope>
</reference>
<evidence type="ECO:0000313" key="1">
    <source>
        <dbReference type="EMBL" id="JAH77608.1"/>
    </source>
</evidence>